<gene>
    <name evidence="1" type="ORF">ODI_02451</name>
    <name evidence="2" type="ORF">ODI_R1231</name>
</gene>
<evidence type="ECO:0000313" key="2">
    <source>
        <dbReference type="EMBL" id="SOE48094.1"/>
    </source>
</evidence>
<dbReference type="KEGG" id="odi:ODI_R1231"/>
<evidence type="ECO:0000313" key="3">
    <source>
        <dbReference type="Proteomes" id="UP000078558"/>
    </source>
</evidence>
<keyword evidence="3" id="KW-1185">Reference proteome</keyword>
<evidence type="ECO:0000313" key="1">
    <source>
        <dbReference type="EMBL" id="SBT27549.1"/>
    </source>
</evidence>
<proteinExistence type="predicted"/>
<dbReference type="STRING" id="1851544.ODI_02451"/>
<accession>A0A1C3K7P6</accession>
<reference evidence="2 3" key="2">
    <citation type="submission" date="2017-08" db="EMBL/GenBank/DDBJ databases">
        <authorList>
            <person name="de Groot N.N."/>
        </authorList>
    </citation>
    <scope>NUCLEOTIDE SEQUENCE [LARGE SCALE GENOMIC DNA]</scope>
    <source>
        <strain evidence="2">Orrdi1</strain>
    </source>
</reference>
<dbReference type="Gene3D" id="1.10.3230.30">
    <property type="entry name" value="Phage gp6-like head-tail connector protein"/>
    <property type="match status" value="1"/>
</dbReference>
<reference evidence="1 3" key="1">
    <citation type="submission" date="2016-06" db="EMBL/GenBank/DDBJ databases">
        <authorList>
            <person name="Kjaerup R.B."/>
            <person name="Dalgaard T.S."/>
            <person name="Juul-Madsen H.R."/>
        </authorList>
    </citation>
    <scope>NUCLEOTIDE SEQUENCE [LARGE SCALE GENOMIC DNA]</scope>
    <source>
        <strain evidence="1">Orrdi1</strain>
    </source>
</reference>
<protein>
    <recommendedName>
        <fullName evidence="4">Phage gp6-like head-tail connector protein</fullName>
    </recommendedName>
</protein>
<sequence length="109" mass="11629">MSVISLETAKRFLDVIHAADDAKLQMLLDGAEDEAVQYMNRGLLEPVPAAILVDGALLVAEPLDAPPDSMVLGVMLLLQASYQASPEDIPKLRAAAEVKLAPHRIGWGA</sequence>
<evidence type="ECO:0008006" key="4">
    <source>
        <dbReference type="Google" id="ProtNLM"/>
    </source>
</evidence>
<dbReference type="OrthoDB" id="8690216at2"/>
<dbReference type="Proteomes" id="UP000078558">
    <property type="component" value="Chromosome I"/>
</dbReference>
<dbReference type="CDD" id="cd08054">
    <property type="entry name" value="gp6"/>
    <property type="match status" value="1"/>
</dbReference>
<dbReference type="EMBL" id="FLRC01000054">
    <property type="protein sequence ID" value="SBT27549.1"/>
    <property type="molecule type" value="Genomic_DNA"/>
</dbReference>
<dbReference type="AlphaFoldDB" id="A0A1C3K7P6"/>
<dbReference type="EMBL" id="LT907988">
    <property type="protein sequence ID" value="SOE48094.1"/>
    <property type="molecule type" value="Genomic_DNA"/>
</dbReference>
<organism evidence="1 3">
    <name type="scientific">Orrella dioscoreae</name>
    <dbReference type="NCBI Taxonomy" id="1851544"/>
    <lineage>
        <taxon>Bacteria</taxon>
        <taxon>Pseudomonadati</taxon>
        <taxon>Pseudomonadota</taxon>
        <taxon>Betaproteobacteria</taxon>
        <taxon>Burkholderiales</taxon>
        <taxon>Alcaligenaceae</taxon>
        <taxon>Orrella</taxon>
    </lineage>
</organism>
<dbReference type="RefSeq" id="WP_067759324.1">
    <property type="nucleotide sequence ID" value="NZ_LT907988.1"/>
</dbReference>
<name>A0A1C3K7P6_9BURK</name>